<evidence type="ECO:0000313" key="89">
    <source>
        <dbReference type="Proteomes" id="UP000843775"/>
    </source>
</evidence>
<proteinExistence type="inferred from homology"/>
<evidence type="ECO:0000313" key="22">
    <source>
        <dbReference type="EMBL" id="EAG6168062.1"/>
    </source>
</evidence>
<dbReference type="EMBL" id="AABAWE010000001">
    <property type="protein sequence ID" value="EAG2085946.1"/>
    <property type="molecule type" value="Genomic_DNA"/>
</dbReference>
<dbReference type="EMBL" id="AAHZFY010000045">
    <property type="protein sequence ID" value="ECB9514882.1"/>
    <property type="molecule type" value="Genomic_DNA"/>
</dbReference>
<evidence type="ECO:0000313" key="60">
    <source>
        <dbReference type="Proteomes" id="UP000368512"/>
    </source>
</evidence>
<reference evidence="87 88" key="3">
    <citation type="journal article" date="2018" name="Genome Biol.">
        <title>SKESA: strategic k-mer extension for scrupulous assemblies.</title>
        <authorList>
            <person name="Souvorov A."/>
            <person name="Agarwala R."/>
            <person name="Lipman D.J."/>
        </authorList>
    </citation>
    <scope>NUCLEOTIDE SEQUENCE [LARGE SCALE GENOMIC DNA]</scope>
    <source>
        <strain evidence="43">2017-325981-023-01</strain>
        <strain evidence="39 90">CFIAFB20100120</strain>
        <strain evidence="41">CFIAFB20170037</strain>
        <strain evidence="40 87">CFIAFB20170045</strain>
        <strain evidence="42 89">DMG1500109</strain>
    </source>
</reference>
<evidence type="ECO:0000313" key="82">
    <source>
        <dbReference type="Proteomes" id="UP000544530"/>
    </source>
</evidence>
<dbReference type="EMBL" id="AALAQH010000001">
    <property type="protein sequence ID" value="ECX6923544.1"/>
    <property type="molecule type" value="Genomic_DNA"/>
</dbReference>
<evidence type="ECO:0000313" key="61">
    <source>
        <dbReference type="Proteomes" id="UP000376505"/>
    </source>
</evidence>
<dbReference type="EMBL" id="AANCRK010000001">
    <property type="protein sequence ID" value="EDN7713834.1"/>
    <property type="molecule type" value="Genomic_DNA"/>
</dbReference>
<dbReference type="Proteomes" id="UP000354255">
    <property type="component" value="Unassembled WGS sequence"/>
</dbReference>
<dbReference type="Proteomes" id="UP000489121">
    <property type="component" value="Unassembled WGS sequence"/>
</dbReference>
<reference evidence="39" key="8">
    <citation type="submission" date="2020-01" db="EMBL/GenBank/DDBJ databases">
        <authorList>
            <consortium name="NCBI Pathogen Detection Project"/>
        </authorList>
    </citation>
    <scope>NUCLEOTIDE SEQUENCE</scope>
    <source>
        <strain evidence="43">2017-325981-023-01</strain>
        <strain evidence="39">CFIAFB20100120</strain>
        <strain evidence="41">CFIAFB20170037</strain>
        <strain evidence="40">CFIAFB20170045</strain>
        <strain evidence="42">DMG1500109</strain>
    </source>
</reference>
<dbReference type="EMBL" id="AABBZO010000002">
    <property type="protein sequence ID" value="EAG4461200.1"/>
    <property type="molecule type" value="Genomic_DNA"/>
</dbReference>
<dbReference type="PANTHER" id="PTHR18964">
    <property type="entry name" value="ROK (REPRESSOR, ORF, KINASE) FAMILY"/>
    <property type="match status" value="1"/>
</dbReference>
<evidence type="ECO:0000313" key="27">
    <source>
        <dbReference type="EMBL" id="EAH4240892.1"/>
    </source>
</evidence>
<dbReference type="EMBL" id="DAAJFY010000001">
    <property type="protein sequence ID" value="HAC0274063.1"/>
    <property type="molecule type" value="Genomic_DNA"/>
</dbReference>
<evidence type="ECO:0000313" key="73">
    <source>
        <dbReference type="Proteomes" id="UP000478704"/>
    </source>
</evidence>
<evidence type="ECO:0000313" key="88">
    <source>
        <dbReference type="Proteomes" id="UP000843503"/>
    </source>
</evidence>
<dbReference type="EMBL" id="MJTJ01000023">
    <property type="protein sequence ID" value="OET47991.1"/>
    <property type="molecule type" value="Genomic_DNA"/>
</dbReference>
<dbReference type="KEGG" id="lmok:CQ02_04060"/>
<dbReference type="EMBL" id="AAAIXK010000001">
    <property type="protein sequence ID" value="EAC5549271.1"/>
    <property type="molecule type" value="Genomic_DNA"/>
</dbReference>
<dbReference type="EMBL" id="AAAQQZ010000001">
    <property type="protein sequence ID" value="EAE1337436.1"/>
    <property type="molecule type" value="Genomic_DNA"/>
</dbReference>
<dbReference type="Proteomes" id="UP000843775">
    <property type="component" value="Unassembled WGS sequence"/>
</dbReference>
<evidence type="ECO:0000313" key="72">
    <source>
        <dbReference type="Proteomes" id="UP000478682"/>
    </source>
</evidence>
<dbReference type="Proteomes" id="UP000331186">
    <property type="component" value="Unassembled WGS sequence"/>
</dbReference>
<dbReference type="Proteomes" id="UP000533021">
    <property type="component" value="Unassembled WGS sequence"/>
</dbReference>
<dbReference type="InterPro" id="IPR043129">
    <property type="entry name" value="ATPase_NBD"/>
</dbReference>
<dbReference type="Proteomes" id="UP000272537">
    <property type="component" value="Unassembled WGS sequence"/>
</dbReference>
<evidence type="ECO:0000313" key="30">
    <source>
        <dbReference type="EMBL" id="ECB9474100.1"/>
    </source>
</evidence>
<evidence type="ECO:0000313" key="2">
    <source>
        <dbReference type="EMBL" id="EAC4551211.1"/>
    </source>
</evidence>
<accession>A0A0B8QYS9</accession>
<dbReference type="EMBL" id="AAAJWF010000001">
    <property type="protein sequence ID" value="EAC7479355.1"/>
    <property type="molecule type" value="Genomic_DNA"/>
</dbReference>
<evidence type="ECO:0000313" key="4">
    <source>
        <dbReference type="EMBL" id="EAC6547374.1"/>
    </source>
</evidence>
<evidence type="ECO:0000313" key="10">
    <source>
        <dbReference type="EMBL" id="EAD5785405.1"/>
    </source>
</evidence>
<dbReference type="EMBL" id="AAASLB010000001">
    <property type="protein sequence ID" value="EAE4940775.1"/>
    <property type="molecule type" value="Genomic_DNA"/>
</dbReference>
<dbReference type="Proteomes" id="UP000841146">
    <property type="component" value="Unassembled WGS sequence"/>
</dbReference>
<protein>
    <submittedName>
        <fullName evidence="47">Beta-glucoside kinase</fullName>
        <ecNumber evidence="47">2.7.1.85</ecNumber>
    </submittedName>
    <submittedName>
        <fullName evidence="45">N-acetylmannosamine kinase</fullName>
    </submittedName>
    <submittedName>
        <fullName evidence="15">ROK family protein</fullName>
    </submittedName>
</protein>
<dbReference type="Proteomes" id="UP000540117">
    <property type="component" value="Unassembled WGS sequence"/>
</dbReference>
<evidence type="ECO:0000313" key="45">
    <source>
        <dbReference type="EMBL" id="OET47991.1"/>
    </source>
</evidence>
<dbReference type="Proteomes" id="UP000544530">
    <property type="component" value="Unassembled WGS sequence"/>
</dbReference>
<evidence type="ECO:0000313" key="43">
    <source>
        <dbReference type="EMBL" id="HAJ9592269.1"/>
    </source>
</evidence>
<dbReference type="EMBL" id="DABJAN010000001">
    <property type="protein sequence ID" value="HAJ9592269.1"/>
    <property type="molecule type" value="Genomic_DNA"/>
</dbReference>
<dbReference type="EMBL" id="AABCVX010000001">
    <property type="protein sequence ID" value="EAG6168062.1"/>
    <property type="molecule type" value="Genomic_DNA"/>
</dbReference>
<dbReference type="EMBL" id="AABATR010000001">
    <property type="protein sequence ID" value="EAG1892282.1"/>
    <property type="molecule type" value="Genomic_DNA"/>
</dbReference>
<evidence type="ECO:0000313" key="50">
    <source>
        <dbReference type="Proteomes" id="UP000336166"/>
    </source>
</evidence>
<dbReference type="Proteomes" id="UP000525850">
    <property type="component" value="Unassembled WGS sequence"/>
</dbReference>
<evidence type="ECO:0000313" key="15">
    <source>
        <dbReference type="EMBL" id="EAG1892282.1"/>
    </source>
</evidence>
<evidence type="ECO:0000313" key="54">
    <source>
        <dbReference type="Proteomes" id="UP000345329"/>
    </source>
</evidence>
<evidence type="ECO:0000313" key="80">
    <source>
        <dbReference type="Proteomes" id="UP000533021"/>
    </source>
</evidence>
<evidence type="ECO:0000313" key="71">
    <source>
        <dbReference type="Proteomes" id="UP000467347"/>
    </source>
</evidence>
<dbReference type="EMBL" id="DAAIJL010000003">
    <property type="protein sequence ID" value="HAB8556625.1"/>
    <property type="molecule type" value="Genomic_DNA"/>
</dbReference>
<dbReference type="AlphaFoldDB" id="A0A0B8QYS9"/>
<dbReference type="Proteomes" id="UP000344343">
    <property type="component" value="Unassembled WGS sequence"/>
</dbReference>
<dbReference type="SUPFAM" id="SSF53067">
    <property type="entry name" value="Actin-like ATPase domain"/>
    <property type="match status" value="1"/>
</dbReference>
<dbReference type="GO" id="GO:0047700">
    <property type="term" value="F:beta-glucoside kinase activity"/>
    <property type="evidence" value="ECO:0007669"/>
    <property type="project" value="UniProtKB-EC"/>
</dbReference>
<dbReference type="EMBL" id="MJTJ01000019">
    <property type="protein sequence ID" value="OET48794.1"/>
    <property type="molecule type" value="Genomic_DNA"/>
</dbReference>
<evidence type="ECO:0000313" key="19">
    <source>
        <dbReference type="EMBL" id="EAG2997882.1"/>
    </source>
</evidence>
<evidence type="ECO:0000313" key="91">
    <source>
        <dbReference type="Proteomes" id="UP000852906"/>
    </source>
</evidence>
<keyword evidence="47" id="KW-0808">Transferase</keyword>
<organism evidence="15 72">
    <name type="scientific">Listeria monocytogenes</name>
    <dbReference type="NCBI Taxonomy" id="1639"/>
    <lineage>
        <taxon>Bacteria</taxon>
        <taxon>Bacillati</taxon>
        <taxon>Bacillota</taxon>
        <taxon>Bacilli</taxon>
        <taxon>Bacillales</taxon>
        <taxon>Listeriaceae</taxon>
        <taxon>Listeria</taxon>
    </lineage>
</organism>
<evidence type="ECO:0000313" key="31">
    <source>
        <dbReference type="EMBL" id="ECB9514882.1"/>
    </source>
</evidence>
<evidence type="ECO:0000313" key="83">
    <source>
        <dbReference type="Proteomes" id="UP000546397"/>
    </source>
</evidence>
<evidence type="ECO:0000313" key="63">
    <source>
        <dbReference type="Proteomes" id="UP000389283"/>
    </source>
</evidence>
<dbReference type="EMBL" id="AABAGT010000006">
    <property type="protein sequence ID" value="EAG0866706.1"/>
    <property type="molecule type" value="Genomic_DNA"/>
</dbReference>
<evidence type="ECO:0000313" key="26">
    <source>
        <dbReference type="EMBL" id="EAH3292928.1"/>
    </source>
</evidence>
<evidence type="ECO:0000256" key="1">
    <source>
        <dbReference type="ARBA" id="ARBA00006479"/>
    </source>
</evidence>
<dbReference type="Proteomes" id="UP000379076">
    <property type="component" value="Unassembled WGS sequence"/>
</dbReference>
<evidence type="ECO:0000313" key="47">
    <source>
        <dbReference type="EMBL" id="RKA10936.1"/>
    </source>
</evidence>
<dbReference type="EMBL" id="AAALRN010000001">
    <property type="protein sequence ID" value="EAD1183924.1"/>
    <property type="molecule type" value="Genomic_DNA"/>
</dbReference>
<dbReference type="EMBL" id="AABBHO010000035">
    <property type="protein sequence ID" value="EAG2997882.1"/>
    <property type="molecule type" value="Genomic_DNA"/>
</dbReference>
<dbReference type="EMBL" id="AACJYH010000004">
    <property type="protein sequence ID" value="EAK8897507.1"/>
    <property type="molecule type" value="Genomic_DNA"/>
</dbReference>
<reference evidence="45 91" key="1">
    <citation type="submission" date="2016-09" db="EMBL/GenBank/DDBJ databases">
        <title>100K Listeria isolates.</title>
        <authorList>
            <person name="Chen P."/>
            <person name="Weimer B.C."/>
            <person name="Kong N."/>
            <person name="Huang B."/>
        </authorList>
    </citation>
    <scope>NUCLEOTIDE SEQUENCE [LARGE SCALE GENOMIC DNA]</scope>
    <source>
        <strain evidence="45 91">BCW_2383</strain>
    </source>
</reference>
<dbReference type="Proteomes" id="UP000549379">
    <property type="component" value="Unassembled WGS sequence"/>
</dbReference>
<dbReference type="EMBL" id="AABDGJ010000003">
    <property type="protein sequence ID" value="EAG6990261.1"/>
    <property type="molecule type" value="Genomic_DNA"/>
</dbReference>
<evidence type="ECO:0000313" key="6">
    <source>
        <dbReference type="EMBL" id="EAC9039856.1"/>
    </source>
</evidence>
<dbReference type="Proteomes" id="UP000467347">
    <property type="component" value="Unassembled WGS sequence"/>
</dbReference>
<gene>
    <name evidence="47" type="primary">bglk_1</name>
    <name evidence="14" type="ORF">A8L61_05350</name>
    <name evidence="23" type="ORF">AB917_06630</name>
    <name evidence="2" type="ORF">ABZ57_01795</name>
    <name evidence="46" type="ORF">AJL21_11020</name>
    <name evidence="45" type="ORF">AJL21_16035</name>
    <name evidence="11" type="ORF">ART25_00680</name>
    <name evidence="3" type="ORF">ARY78_02355</name>
    <name evidence="18" type="ORF">B1N52_02570</name>
    <name evidence="17" type="ORF">B1S26_02635</name>
    <name evidence="19" type="ORF">B5K54_11375</name>
    <name evidence="15" type="ORF">BB997_01520</name>
    <name evidence="33" type="ORF">BCZ19_02600</name>
    <name evidence="16" type="ORF">BCZ21_01640</name>
    <name evidence="21" type="ORF">CA369_02765</name>
    <name evidence="20" type="ORF">CAV64_00310</name>
    <name evidence="25" type="ORF">D4920_03525</name>
    <name evidence="24" type="ORF">D4B11_10215</name>
    <name evidence="26" type="ORF">D5N24_00835</name>
    <name evidence="28" type="ORF">D7104_07295</name>
    <name evidence="22" type="ORF">DCT16_01515</name>
    <name evidence="5" type="ORF">DQ70_01495</name>
    <name evidence="4" type="ORF">DU018_03230</name>
    <name evidence="47" type="ORF">DYZ80_00468</name>
    <name evidence="13" type="ORF">E1W56_01780</name>
    <name evidence="27" type="ORF">E5F58_02620</name>
    <name evidence="10" type="ORF">EX365_02380</name>
    <name evidence="9" type="ORF">EXZ73_09475</name>
    <name evidence="34" type="ORF">F6436_04170</name>
    <name evidence="35" type="ORF">F6515_04065</name>
    <name evidence="29" type="ORF">FA835_08320</name>
    <name evidence="31" type="ORF">FLQ97_14265</name>
    <name evidence="30" type="ORF">FLR03_10485</name>
    <name evidence="32" type="ORF">FNX40_12135</name>
    <name evidence="38" type="ORF">G3O21_000832</name>
    <name evidence="42" type="ORF">GI949_07010</name>
    <name evidence="37" type="ORF">GJW51_02155</name>
    <name evidence="36" type="ORF">GQG13_01705</name>
    <name evidence="39" type="ORF">GYS09_04875</name>
    <name evidence="40" type="ORF">GYX23_12260</name>
    <name evidence="41" type="ORF">GYY14_01635</name>
    <name evidence="43" type="ORF">HQN34_000437</name>
    <name evidence="44" type="ORF">HZJ64_01505</name>
    <name evidence="6" type="ORF">KV70_06535</name>
    <name evidence="7" type="ORF">QD52_02370</name>
    <name evidence="8" type="ORF">UI29_02400</name>
    <name evidence="12" type="ORF">Y261_02345</name>
</gene>
<dbReference type="Proteomes" id="UP000393182">
    <property type="component" value="Unassembled WGS sequence"/>
</dbReference>
<reference evidence="51 54" key="5">
    <citation type="submission" date="2018-06" db="EMBL/GenBank/DDBJ databases">
        <authorList>
            <consortium name="GenomeTrakr: Next Generation Sequencing Network for Food Pathogen Tracability"/>
        </authorList>
    </citation>
    <scope>NUCLEOTIDE SEQUENCE [LARGE SCALE GENOMIC DNA]</scope>
    <source>
        <strain evidence="19 85">10B02965A-1</strain>
        <strain evidence="5 60">CFSAN008042</strain>
        <strain evidence="21 78">CFSAN063727</strain>
        <strain evidence="36 70">CFSAN102901</strain>
        <strain evidence="11 62">FDA00006494</strain>
        <strain evidence="3 59">FDA00007096</strain>
        <strain evidence="7 66">FDA00008584</strain>
        <strain evidence="17">FDA00011243</strain>
        <strain evidence="4 49">FDA00013332</strain>
        <strain evidence="10 53">FDA00013853</strain>
        <strain evidence="30 68">FDA00014336</strain>
        <strain evidence="32 63">FDA00014370</strain>
        <strain evidence="31 65">FDA00014392</strain>
        <strain evidence="38">FDA00015054</strain>
        <strain evidence="20 81">FDA1005580-S054-001</strain>
        <strain evidence="73">FDA1090798-S029-001</strain>
        <strain evidence="74">FDA956581-098-004</strain>
        <strain evidence="18 76">FDA960927-006-004</strain>
        <strain evidence="22 86">FLAG-38921</strain>
        <strain evidence="33 69">FLAG-51482A</strain>
        <strain evidence="16 51">FLAG-54356</strain>
        <strain evidence="9 61">FSIS31901579</strain>
        <strain evidence="27 77">LS1344</strain>
        <strain evidence="37 71">OSF101448</strain>
        <strain evidence="8 54">VA-WGS-00405</strain>
    </source>
</reference>
<dbReference type="Proteomes" id="UP000336166">
    <property type="component" value="Unassembled WGS sequence"/>
</dbReference>
<dbReference type="EMBL" id="AAAKQF010000003">
    <property type="protein sequence ID" value="EAC9039856.1"/>
    <property type="molecule type" value="Genomic_DNA"/>
</dbReference>
<evidence type="ECO:0000313" key="53">
    <source>
        <dbReference type="Proteomes" id="UP000344343"/>
    </source>
</evidence>
<evidence type="ECO:0000313" key="46">
    <source>
        <dbReference type="EMBL" id="OET48794.1"/>
    </source>
</evidence>
<evidence type="ECO:0000313" key="39">
    <source>
        <dbReference type="EMBL" id="HAB8556625.1"/>
    </source>
</evidence>
<evidence type="ECO:0000313" key="32">
    <source>
        <dbReference type="EMBL" id="ECC1557550.1"/>
    </source>
</evidence>
<evidence type="ECO:0000313" key="13">
    <source>
        <dbReference type="EMBL" id="EAE4940775.1"/>
    </source>
</evidence>
<dbReference type="EMBL" id="AAAREG010000001">
    <property type="protein sequence ID" value="EAE2353185.1"/>
    <property type="molecule type" value="Genomic_DNA"/>
</dbReference>
<evidence type="ECO:0000313" key="62">
    <source>
        <dbReference type="Proteomes" id="UP000379076"/>
    </source>
</evidence>
<dbReference type="Proteomes" id="UP000398321">
    <property type="component" value="Unassembled WGS sequence"/>
</dbReference>
<evidence type="ECO:0000313" key="84">
    <source>
        <dbReference type="Proteomes" id="UP000548278"/>
    </source>
</evidence>
<dbReference type="Proteomes" id="UP000481141">
    <property type="component" value="Unassembled WGS sequence"/>
</dbReference>
<dbReference type="Proteomes" id="UP000530452">
    <property type="component" value="Unassembled WGS sequence"/>
</dbReference>
<evidence type="ECO:0000313" key="85">
    <source>
        <dbReference type="Proteomes" id="UP000549379"/>
    </source>
</evidence>
<evidence type="ECO:0000313" key="76">
    <source>
        <dbReference type="Proteomes" id="UP000525850"/>
    </source>
</evidence>
<evidence type="ECO:0000313" key="42">
    <source>
        <dbReference type="EMBL" id="HAC1754720.1"/>
    </source>
</evidence>
<dbReference type="Proteomes" id="UP000365297">
    <property type="component" value="Unassembled WGS sequence"/>
</dbReference>
<evidence type="ECO:0000313" key="81">
    <source>
        <dbReference type="Proteomes" id="UP000540117"/>
    </source>
</evidence>
<evidence type="ECO:0000313" key="57">
    <source>
        <dbReference type="Proteomes" id="UP000358545"/>
    </source>
</evidence>
<evidence type="ECO:0000313" key="90">
    <source>
        <dbReference type="Proteomes" id="UP000844415"/>
    </source>
</evidence>
<dbReference type="Proteomes" id="UP000345329">
    <property type="component" value="Unassembled WGS sequence"/>
</dbReference>
<dbReference type="EMBL" id="AABFVG010000002">
    <property type="protein sequence ID" value="EAH2281132.1"/>
    <property type="molecule type" value="Genomic_DNA"/>
</dbReference>
<sequence length="288" mass="30807">MTILAFDLGGTAVKFGVLTTAGEILEKGKFKTPDNLDEMLQSLMDVKANYDYTFQGAAFSCPGAVNNETGIIGGASAIPYIHNFPFKQLLEEKLGLPVTMENDANCAALAEVWIGAAKDKQDIIFMILGSGVGGAVIRGGKVHHGANLHGGEFGYMLMDRDGRTLSELGTVVNAATRIAERLEVPKASIDGLRAFELRAEGNKIAKEELDTMFYYLARSIFNLQYALDPELVVIGGGVSERADFIQELTEYVAKVKASVPIATISPTVVGCHFGNDANLIGATAFHLA</sequence>
<dbReference type="Proteomes" id="UP000350032">
    <property type="component" value="Unassembled WGS sequence"/>
</dbReference>
<evidence type="ECO:0000313" key="49">
    <source>
        <dbReference type="Proteomes" id="UP000331186"/>
    </source>
</evidence>
<evidence type="ECO:0000313" key="64">
    <source>
        <dbReference type="Proteomes" id="UP000393182"/>
    </source>
</evidence>
<dbReference type="EMBL" id="AABEMN010000014">
    <property type="protein sequence ID" value="EAG9520145.1"/>
    <property type="molecule type" value="Genomic_DNA"/>
</dbReference>
<evidence type="ECO:0000313" key="78">
    <source>
        <dbReference type="Proteomes" id="UP000528151"/>
    </source>
</evidence>
<dbReference type="Proteomes" id="UP000410967">
    <property type="component" value="Unassembled WGS sequence"/>
</dbReference>
<evidence type="ECO:0000313" key="87">
    <source>
        <dbReference type="Proteomes" id="UP000841146"/>
    </source>
</evidence>
<evidence type="ECO:0000313" key="23">
    <source>
        <dbReference type="EMBL" id="EAG6990261.1"/>
    </source>
</evidence>
<dbReference type="EMBL" id="AABGUK010000001">
    <property type="protein sequence ID" value="EAH4240892.1"/>
    <property type="molecule type" value="Genomic_DNA"/>
</dbReference>
<evidence type="ECO:0000313" key="65">
    <source>
        <dbReference type="Proteomes" id="UP000398321"/>
    </source>
</evidence>
<evidence type="ECO:0000313" key="35">
    <source>
        <dbReference type="EMBL" id="ECY9782159.1"/>
    </source>
</evidence>
<evidence type="ECO:0000313" key="14">
    <source>
        <dbReference type="EMBL" id="EAG0866706.1"/>
    </source>
</evidence>
<evidence type="ECO:0000313" key="28">
    <source>
        <dbReference type="EMBL" id="EAK8897507.1"/>
    </source>
</evidence>
<evidence type="ECO:0000313" key="77">
    <source>
        <dbReference type="Proteomes" id="UP000527632"/>
    </source>
</evidence>
<reference evidence="34 58" key="7">
    <citation type="submission" date="2019-09" db="EMBL/GenBank/DDBJ databases">
        <authorList>
            <consortium name="GenomeTrakr network: Whole genome sequencing for foodborne pathogen traceback"/>
        </authorList>
    </citation>
    <scope>NUCLEOTIDE SEQUENCE [LARGE SCALE GENOMIC DNA]</scope>
    <source>
        <strain evidence="23 84">CFSAN004300</strain>
        <strain evidence="34 58">FLAG-55987</strain>
        <strain evidence="29 67">PHLUSALM00088</strain>
    </source>
</reference>
<evidence type="ECO:0000313" key="58">
    <source>
        <dbReference type="Proteomes" id="UP000364988"/>
    </source>
</evidence>
<evidence type="ECO:0000313" key="16">
    <source>
        <dbReference type="EMBL" id="EAG2085946.1"/>
    </source>
</evidence>
<evidence type="ECO:0000313" key="37">
    <source>
        <dbReference type="EMBL" id="EDN9835465.1"/>
    </source>
</evidence>
<dbReference type="Proteomes" id="UP000478704">
    <property type="component" value="Unassembled WGS sequence"/>
</dbReference>
<dbReference type="EMBL" id="AAAJKI010000005">
    <property type="protein sequence ID" value="EAC6547374.1"/>
    <property type="molecule type" value="Genomic_DNA"/>
</dbReference>
<reference evidence="13 64" key="6">
    <citation type="submission" date="2019-03" db="EMBL/GenBank/DDBJ databases">
        <authorList>
            <person name="Ashton P.M."/>
            <person name="Dallman T."/>
            <person name="Nair S."/>
            <person name="De Pinna E."/>
            <person name="Peters T."/>
            <person name="Grant K."/>
        </authorList>
    </citation>
    <scope>NUCLEOTIDE SEQUENCE [LARGE SCALE GENOMIC DNA]</scope>
    <source>
        <strain evidence="25 80">282333</strain>
        <strain evidence="26 79">282352</strain>
        <strain evidence="24 83">289003</strain>
        <strain evidence="13">RL15000286</strain>
    </source>
</reference>
<evidence type="ECO:0000313" key="20">
    <source>
        <dbReference type="EMBL" id="EAG4329695.1"/>
    </source>
</evidence>
<dbReference type="EMBL" id="AABGHY010000001">
    <property type="protein sequence ID" value="EAH3292928.1"/>
    <property type="molecule type" value="Genomic_DNA"/>
</dbReference>
<evidence type="ECO:0000313" key="48">
    <source>
        <dbReference type="Proteomes" id="UP000272537"/>
    </source>
</evidence>
<evidence type="ECO:0000313" key="52">
    <source>
        <dbReference type="Proteomes" id="UP000339309"/>
    </source>
</evidence>
<dbReference type="Proteomes" id="UP000527632">
    <property type="component" value="Unassembled WGS sequence"/>
</dbReference>
<keyword evidence="45" id="KW-0418">Kinase</keyword>
<dbReference type="Proteomes" id="UP000403352">
    <property type="component" value="Unassembled WGS sequence"/>
</dbReference>
<evidence type="ECO:0000313" key="25">
    <source>
        <dbReference type="EMBL" id="EAH2281132.1"/>
    </source>
</evidence>
<evidence type="ECO:0000313" key="55">
    <source>
        <dbReference type="Proteomes" id="UP000350032"/>
    </source>
</evidence>
<dbReference type="EMBL" id="AANDSR010000001">
    <property type="protein sequence ID" value="EDN9835465.1"/>
    <property type="molecule type" value="Genomic_DNA"/>
</dbReference>
<evidence type="ECO:0000313" key="86">
    <source>
        <dbReference type="Proteomes" id="UP000566721"/>
    </source>
</evidence>
<dbReference type="EMBL" id="AAIAJJ010000005">
    <property type="protein sequence ID" value="ECC1557550.1"/>
    <property type="molecule type" value="Genomic_DNA"/>
</dbReference>
<dbReference type="Proteomes" id="UP000337746">
    <property type="component" value="Unassembled WGS sequence"/>
</dbReference>
<dbReference type="Proteomes" id="UP000566721">
    <property type="component" value="Unassembled WGS sequence"/>
</dbReference>
<dbReference type="EMBL" id="AALGDA010000008">
    <property type="protein sequence ID" value="ECY9782159.1"/>
    <property type="molecule type" value="Genomic_DNA"/>
</dbReference>
<evidence type="ECO:0000313" key="18">
    <source>
        <dbReference type="EMBL" id="EAG2514031.1"/>
    </source>
</evidence>
<dbReference type="EMBL" id="AAANYR010000001">
    <property type="protein sequence ID" value="EAD5785405.1"/>
    <property type="molecule type" value="Genomic_DNA"/>
</dbReference>
<dbReference type="Proteomes" id="UP000528151">
    <property type="component" value="Unassembled WGS sequence"/>
</dbReference>
<dbReference type="EMBL" id="AAAIKW010000001">
    <property type="protein sequence ID" value="EAC4551211.1"/>
    <property type="molecule type" value="Genomic_DNA"/>
</dbReference>
<evidence type="ECO:0000313" key="41">
    <source>
        <dbReference type="EMBL" id="HAC0274063.1"/>
    </source>
</evidence>
<dbReference type="EMBL" id="AANPAU010000002">
    <property type="protein sequence ID" value="EDP8513433.1"/>
    <property type="molecule type" value="Genomic_DNA"/>
</dbReference>
<evidence type="ECO:0000313" key="33">
    <source>
        <dbReference type="EMBL" id="ECX6923544.1"/>
    </source>
</evidence>
<evidence type="ECO:0000313" key="21">
    <source>
        <dbReference type="EMBL" id="EAG4461200.1"/>
    </source>
</evidence>
<dbReference type="Proteomes" id="UP000546397">
    <property type="component" value="Unassembled WGS sequence"/>
</dbReference>
<evidence type="ECO:0000313" key="24">
    <source>
        <dbReference type="EMBL" id="EAG9520145.1"/>
    </source>
</evidence>
<evidence type="ECO:0000313" key="34">
    <source>
        <dbReference type="EMBL" id="ECY6543519.1"/>
    </source>
</evidence>
<dbReference type="Proteomes" id="UP000844415">
    <property type="component" value="Unassembled WGS sequence"/>
</dbReference>
<evidence type="ECO:0000313" key="11">
    <source>
        <dbReference type="EMBL" id="EAE1337436.1"/>
    </source>
</evidence>
<dbReference type="EMBL" id="AABBAW010000001">
    <property type="protein sequence ID" value="EAG2514031.1"/>
    <property type="molecule type" value="Genomic_DNA"/>
</dbReference>
<dbReference type="Proteomes" id="UP000478682">
    <property type="component" value="Unassembled WGS sequence"/>
</dbReference>
<reference evidence="44 82" key="9">
    <citation type="submission" date="2020-06" db="EMBL/GenBank/DDBJ databases">
        <title>Two Listeria outbreaks in Switzerland in 2018 and 2020.</title>
        <authorList>
            <person name="Stevens M.J.A."/>
            <person name="Bloemberg G."/>
            <person name="Nusch-Inderbinnen M."/>
            <person name="Stephan R."/>
        </authorList>
    </citation>
    <scope>NUCLEOTIDE SEQUENCE [LARGE SCALE GENOMIC DNA]</scope>
    <source>
        <strain evidence="44 82">N18-0707</strain>
    </source>
</reference>
<reference evidence="50 52" key="4">
    <citation type="submission" date="2018-06" db="EMBL/GenBank/DDBJ databases">
        <authorList>
            <consortium name="PulseNet: The National Subtyping Network for Foodborne Disease Surveillance"/>
            <person name="Tarr C.L."/>
            <person name="Trees E."/>
            <person name="Katz L.S."/>
            <person name="Carleton-Romer H.A."/>
            <person name="Stroika S."/>
            <person name="Kucerova Z."/>
            <person name="Roache K.F."/>
            <person name="Sabol A.L."/>
            <person name="Besser J."/>
            <person name="Gerner-Smidt P."/>
        </authorList>
    </citation>
    <scope>NUCLEOTIDE SEQUENCE [LARGE SCALE GENOMIC DNA]</scope>
    <source>
        <strain evidence="2 52">2015L-6227</strain>
        <strain evidence="12 50">PNUSAL000134</strain>
        <strain evidence="6 56">PNUSAL000910</strain>
        <strain evidence="14 57">PNUSAL002180</strain>
        <strain evidence="15 72">PNUSAL002298</strain>
        <strain evidence="28 55">PNUSAL004402</strain>
        <strain evidence="35 75">PNUSAL005692</strain>
    </source>
</reference>
<dbReference type="CDD" id="cd24152">
    <property type="entry name" value="ASKHA_NBD_ROK-like"/>
    <property type="match status" value="1"/>
</dbReference>
<dbReference type="Proteomes" id="UP000339309">
    <property type="component" value="Unassembled WGS sequence"/>
</dbReference>
<dbReference type="Proteomes" id="UP000548278">
    <property type="component" value="Unassembled WGS sequence"/>
</dbReference>
<evidence type="ECO:0000313" key="74">
    <source>
        <dbReference type="Proteomes" id="UP000481141"/>
    </source>
</evidence>
<evidence type="ECO:0000313" key="9">
    <source>
        <dbReference type="EMBL" id="EAD5774516.1"/>
    </source>
</evidence>
<dbReference type="EMBL" id="AALEDS010000002">
    <property type="protein sequence ID" value="ECY6543519.1"/>
    <property type="molecule type" value="Genomic_DNA"/>
</dbReference>
<name>A0A0B8QYS9_LISMN</name>
<evidence type="ECO:0000313" key="5">
    <source>
        <dbReference type="EMBL" id="EAC7479355.1"/>
    </source>
</evidence>
<dbReference type="EMBL" id="JACAVN010000001">
    <property type="protein sequence ID" value="NYA00493.1"/>
    <property type="molecule type" value="Genomic_DNA"/>
</dbReference>
<dbReference type="Pfam" id="PF00480">
    <property type="entry name" value="ROK"/>
    <property type="match status" value="1"/>
</dbReference>
<dbReference type="EMBL" id="DAAJZA010000003">
    <property type="protein sequence ID" value="HAC1754720.1"/>
    <property type="molecule type" value="Genomic_DNA"/>
</dbReference>
<evidence type="ECO:0000313" key="75">
    <source>
        <dbReference type="Proteomes" id="UP000489121"/>
    </source>
</evidence>
<dbReference type="Proteomes" id="UP000358545">
    <property type="component" value="Unassembled WGS sequence"/>
</dbReference>
<comment type="caution">
    <text evidence="15">The sequence shown here is derived from an EMBL/GenBank/DDBJ whole genome shotgun (WGS) entry which is preliminary data.</text>
</comment>
<dbReference type="PANTHER" id="PTHR18964:SF170">
    <property type="entry name" value="SUGAR KINASE"/>
    <property type="match status" value="1"/>
</dbReference>
<evidence type="ECO:0000313" key="59">
    <source>
        <dbReference type="Proteomes" id="UP000365297"/>
    </source>
</evidence>
<dbReference type="Proteomes" id="UP000852906">
    <property type="component" value="Unassembled WGS sequence"/>
</dbReference>
<evidence type="ECO:0000313" key="51">
    <source>
        <dbReference type="Proteomes" id="UP000337746"/>
    </source>
</evidence>
<evidence type="ECO:0000313" key="7">
    <source>
        <dbReference type="EMBL" id="EAD1183924.1"/>
    </source>
</evidence>
<evidence type="ECO:0000313" key="8">
    <source>
        <dbReference type="EMBL" id="EAD3791622.1"/>
    </source>
</evidence>
<dbReference type="EMBL" id="AABAYG010000001">
    <property type="protein sequence ID" value="EAG2244295.1"/>
    <property type="molecule type" value="Genomic_DNA"/>
</dbReference>
<dbReference type="Proteomes" id="UP000455569">
    <property type="component" value="Unassembled WGS sequence"/>
</dbReference>
<evidence type="ECO:0000313" key="38">
    <source>
        <dbReference type="EMBL" id="EDP8513433.1"/>
    </source>
</evidence>
<dbReference type="Proteomes" id="UP000364988">
    <property type="component" value="Unassembled WGS sequence"/>
</dbReference>
<reference evidence="47 48" key="2">
    <citation type="journal article" date="2018" name="BMC Genomics">
        <title>Genes significantly associated with lineage II food isolates of Listeria monocytogenes.</title>
        <authorList>
            <person name="Pirone-Davies C."/>
            <person name="Chen Y."/>
            <person name="Pightling A."/>
            <person name="Ryan G."/>
            <person name="Wang Y."/>
            <person name="Yao K."/>
            <person name="Hoffmann M."/>
            <person name="Allard M.W."/>
        </authorList>
    </citation>
    <scope>NUCLEOTIDE SEQUENCE [LARGE SCALE GENOMIC DNA]</scope>
    <source>
        <strain evidence="47 48">PNUSAL000550</strain>
    </source>
</reference>
<dbReference type="EC" id="2.7.1.85" evidence="47"/>
<evidence type="ECO:0000313" key="40">
    <source>
        <dbReference type="EMBL" id="HAC0013762.1"/>
    </source>
</evidence>
<evidence type="ECO:0000313" key="66">
    <source>
        <dbReference type="Proteomes" id="UP000403352"/>
    </source>
</evidence>
<dbReference type="EMBL" id="AABBYJ010000001">
    <property type="protein sequence ID" value="EAG4329695.1"/>
    <property type="molecule type" value="Genomic_DNA"/>
</dbReference>
<dbReference type="EMBL" id="AACKDQ010000016">
    <property type="protein sequence ID" value="EAK9317103.1"/>
    <property type="molecule type" value="Genomic_DNA"/>
</dbReference>
<comment type="similarity">
    <text evidence="1">Belongs to the ROK (NagC/XylR) family.</text>
</comment>
<dbReference type="Proteomes" id="UP000842809">
    <property type="component" value="Unassembled WGS sequence"/>
</dbReference>
<evidence type="ECO:0000313" key="68">
    <source>
        <dbReference type="Proteomes" id="UP000423131"/>
    </source>
</evidence>
<dbReference type="Proteomes" id="UP000376505">
    <property type="component" value="Unassembled WGS sequence"/>
</dbReference>
<dbReference type="EMBL" id="AAAMZD010000001">
    <property type="protein sequence ID" value="EAD3791622.1"/>
    <property type="molecule type" value="Genomic_DNA"/>
</dbReference>
<evidence type="ECO:0000313" key="69">
    <source>
        <dbReference type="Proteomes" id="UP000427828"/>
    </source>
</evidence>
<dbReference type="EMBL" id="DAAJCS010000009">
    <property type="protein sequence ID" value="HAC0013762.1"/>
    <property type="molecule type" value="Genomic_DNA"/>
</dbReference>
<evidence type="ECO:0000313" key="12">
    <source>
        <dbReference type="EMBL" id="EAE2353185.1"/>
    </source>
</evidence>
<dbReference type="Proteomes" id="UP000389283">
    <property type="component" value="Unassembled WGS sequence"/>
</dbReference>
<dbReference type="Gene3D" id="3.30.420.40">
    <property type="match status" value="2"/>
</dbReference>
<dbReference type="InterPro" id="IPR000600">
    <property type="entry name" value="ROK"/>
</dbReference>
<evidence type="ECO:0000313" key="29">
    <source>
        <dbReference type="EMBL" id="EAK9317103.1"/>
    </source>
</evidence>
<dbReference type="Proteomes" id="UP000843503">
    <property type="component" value="Unassembled WGS sequence"/>
</dbReference>
<evidence type="ECO:0000313" key="56">
    <source>
        <dbReference type="Proteomes" id="UP000354255"/>
    </source>
</evidence>
<evidence type="ECO:0000313" key="67">
    <source>
        <dbReference type="Proteomes" id="UP000410967"/>
    </source>
</evidence>
<evidence type="ECO:0000313" key="44">
    <source>
        <dbReference type="EMBL" id="NYA00493.1"/>
    </source>
</evidence>
<dbReference type="KEGG" id="lmv:Y193_11910"/>
<dbReference type="RefSeq" id="WP_003724494.1">
    <property type="nucleotide sequence ID" value="NC_021824.1"/>
</dbReference>
<dbReference type="EMBL" id="AAHZFN010000013">
    <property type="protein sequence ID" value="ECB9474100.1"/>
    <property type="molecule type" value="Genomic_DNA"/>
</dbReference>
<dbReference type="Proteomes" id="UP000368512">
    <property type="component" value="Unassembled WGS sequence"/>
</dbReference>
<evidence type="ECO:0000313" key="70">
    <source>
        <dbReference type="Proteomes" id="UP000455569"/>
    </source>
</evidence>
<dbReference type="EMBL" id="AAANYN010000013">
    <property type="protein sequence ID" value="EAD5774516.1"/>
    <property type="molecule type" value="Genomic_DNA"/>
</dbReference>
<evidence type="ECO:0000313" key="36">
    <source>
        <dbReference type="EMBL" id="EDN7713834.1"/>
    </source>
</evidence>
<dbReference type="Proteomes" id="UP000427828">
    <property type="component" value="Unassembled WGS sequence"/>
</dbReference>
<dbReference type="EMBL" id="QXLS01000001">
    <property type="protein sequence ID" value="RKA10936.1"/>
    <property type="molecule type" value="Genomic_DNA"/>
</dbReference>
<evidence type="ECO:0000313" key="3">
    <source>
        <dbReference type="EMBL" id="EAC5549271.1"/>
    </source>
</evidence>
<evidence type="ECO:0000313" key="79">
    <source>
        <dbReference type="Proteomes" id="UP000530452"/>
    </source>
</evidence>
<evidence type="ECO:0000313" key="17">
    <source>
        <dbReference type="EMBL" id="EAG2244295.1"/>
    </source>
</evidence>
<dbReference type="Proteomes" id="UP000423131">
    <property type="component" value="Unassembled WGS sequence"/>
</dbReference>